<sequence length="552" mass="62580">MSISLFLFVLSVLLVFLGWRLNLSRFRLPSYLRGPPPESWLLGNQGQVVKFEAGVANRKWREQYGYVYRFHGCFGIEYLMLNDANAIQHVLRGQTTSWGLDDSLRQFLRLVTGEGIVYADGADHARQRRLLSPAFNPVFIKSLAPTFASCASRLVKEWNRRLDAEGIDGNWDVNAYHWLELLTMESIGATLFGLRFGALEGEEHELMKAYSGLMADTFSQPTTVGILLQNIILHIPPWIIHHAENLPLSAMRQLRAAKTTCHQFAHDLIAQKRKEIKADPTKKDRDLLTILVKAGEKNEKEAIEPMSDELIYNQLTTLFFAGYETATNTVSFALCELAQRPAIQERLYAEVSSVLGTAADDELAEGFDANNLDNMPYLEAVMNETLRMHPAANHTMRAATIDNSIPLSKPIDAEDGQHVHWIPVHAGQRVILNFDGFNRSEIVWGTDANVFRPERWLENVMSKVAPEDQCGGPYVNLANFGGGPKACIAWRFAIIEMEIFIAMIIRQFEVRISNPDYEMWRECAFINTIPMQKGRLDRGSQVPLRIQRRMAK</sequence>
<proteinExistence type="inferred from homology"/>
<dbReference type="PRINTS" id="PR00385">
    <property type="entry name" value="P450"/>
</dbReference>
<evidence type="ECO:0000256" key="6">
    <source>
        <dbReference type="ARBA" id="ARBA00023002"/>
    </source>
</evidence>
<dbReference type="Gene3D" id="1.10.630.10">
    <property type="entry name" value="Cytochrome P450"/>
    <property type="match status" value="1"/>
</dbReference>
<dbReference type="SUPFAM" id="SSF48264">
    <property type="entry name" value="Cytochrome P450"/>
    <property type="match status" value="1"/>
</dbReference>
<dbReference type="EMBL" id="JH795869">
    <property type="protein sequence ID" value="EJT99569.1"/>
    <property type="molecule type" value="Genomic_DNA"/>
</dbReference>
<dbReference type="GO" id="GO:0020037">
    <property type="term" value="F:heme binding"/>
    <property type="evidence" value="ECO:0007669"/>
    <property type="project" value="InterPro"/>
</dbReference>
<evidence type="ECO:0000256" key="1">
    <source>
        <dbReference type="ARBA" id="ARBA00001971"/>
    </source>
</evidence>
<dbReference type="STRING" id="1858805.M5FVC9"/>
<evidence type="ECO:0000256" key="4">
    <source>
        <dbReference type="ARBA" id="ARBA00022617"/>
    </source>
</evidence>
<dbReference type="OMA" id="VMFARYL"/>
<dbReference type="InterPro" id="IPR002401">
    <property type="entry name" value="Cyt_P450_E_grp-I"/>
</dbReference>
<evidence type="ECO:0000256" key="2">
    <source>
        <dbReference type="ARBA" id="ARBA00005179"/>
    </source>
</evidence>
<dbReference type="InterPro" id="IPR001128">
    <property type="entry name" value="Cyt_P450"/>
</dbReference>
<keyword evidence="6 10" id="KW-0560">Oxidoreductase</keyword>
<dbReference type="PRINTS" id="PR00463">
    <property type="entry name" value="EP450I"/>
</dbReference>
<organism evidence="11 12">
    <name type="scientific">Dacryopinax primogenitus (strain DJM 731)</name>
    <name type="common">Brown rot fungus</name>
    <dbReference type="NCBI Taxonomy" id="1858805"/>
    <lineage>
        <taxon>Eukaryota</taxon>
        <taxon>Fungi</taxon>
        <taxon>Dikarya</taxon>
        <taxon>Basidiomycota</taxon>
        <taxon>Agaricomycotina</taxon>
        <taxon>Dacrymycetes</taxon>
        <taxon>Dacrymycetales</taxon>
        <taxon>Dacrymycetaceae</taxon>
        <taxon>Dacryopinax</taxon>
    </lineage>
</organism>
<keyword evidence="7 9" id="KW-0408">Iron</keyword>
<evidence type="ECO:0000256" key="7">
    <source>
        <dbReference type="ARBA" id="ARBA00023004"/>
    </source>
</evidence>
<evidence type="ECO:0000256" key="10">
    <source>
        <dbReference type="RuleBase" id="RU000461"/>
    </source>
</evidence>
<name>M5FVC9_DACPD</name>
<dbReference type="PANTHER" id="PTHR24305:SF166">
    <property type="entry name" value="CYTOCHROME P450 12A4, MITOCHONDRIAL-RELATED"/>
    <property type="match status" value="1"/>
</dbReference>
<dbReference type="InterPro" id="IPR017972">
    <property type="entry name" value="Cyt_P450_CS"/>
</dbReference>
<dbReference type="GO" id="GO:0004497">
    <property type="term" value="F:monooxygenase activity"/>
    <property type="evidence" value="ECO:0007669"/>
    <property type="project" value="UniProtKB-KW"/>
</dbReference>
<dbReference type="PANTHER" id="PTHR24305">
    <property type="entry name" value="CYTOCHROME P450"/>
    <property type="match status" value="1"/>
</dbReference>
<dbReference type="HOGENOM" id="CLU_001570_5_11_1"/>
<feature type="binding site" description="axial binding residue" evidence="9">
    <location>
        <position position="487"/>
    </location>
    <ligand>
        <name>heme</name>
        <dbReference type="ChEBI" id="CHEBI:30413"/>
    </ligand>
    <ligandPart>
        <name>Fe</name>
        <dbReference type="ChEBI" id="CHEBI:18248"/>
    </ligandPart>
</feature>
<dbReference type="GeneID" id="63688396"/>
<comment type="similarity">
    <text evidence="3 10">Belongs to the cytochrome P450 family.</text>
</comment>
<dbReference type="PROSITE" id="PS00086">
    <property type="entry name" value="CYTOCHROME_P450"/>
    <property type="match status" value="1"/>
</dbReference>
<dbReference type="InterPro" id="IPR050121">
    <property type="entry name" value="Cytochrome_P450_monoxygenase"/>
</dbReference>
<evidence type="ECO:0000256" key="3">
    <source>
        <dbReference type="ARBA" id="ARBA00010617"/>
    </source>
</evidence>
<accession>M5FVC9</accession>
<dbReference type="Pfam" id="PF00067">
    <property type="entry name" value="p450"/>
    <property type="match status" value="1"/>
</dbReference>
<evidence type="ECO:0000313" key="11">
    <source>
        <dbReference type="EMBL" id="EJT99569.1"/>
    </source>
</evidence>
<dbReference type="AlphaFoldDB" id="M5FVC9"/>
<keyword evidence="12" id="KW-1185">Reference proteome</keyword>
<dbReference type="GO" id="GO:0016705">
    <property type="term" value="F:oxidoreductase activity, acting on paired donors, with incorporation or reduction of molecular oxygen"/>
    <property type="evidence" value="ECO:0007669"/>
    <property type="project" value="InterPro"/>
</dbReference>
<evidence type="ECO:0000256" key="9">
    <source>
        <dbReference type="PIRSR" id="PIRSR602401-1"/>
    </source>
</evidence>
<keyword evidence="8 10" id="KW-0503">Monooxygenase</keyword>
<comment type="pathway">
    <text evidence="2">Secondary metabolite biosynthesis.</text>
</comment>
<reference evidence="11 12" key="1">
    <citation type="journal article" date="2012" name="Science">
        <title>The Paleozoic origin of enzymatic lignin decomposition reconstructed from 31 fungal genomes.</title>
        <authorList>
            <person name="Floudas D."/>
            <person name="Binder M."/>
            <person name="Riley R."/>
            <person name="Barry K."/>
            <person name="Blanchette R.A."/>
            <person name="Henrissat B."/>
            <person name="Martinez A.T."/>
            <person name="Otillar R."/>
            <person name="Spatafora J.W."/>
            <person name="Yadav J.S."/>
            <person name="Aerts A."/>
            <person name="Benoit I."/>
            <person name="Boyd A."/>
            <person name="Carlson A."/>
            <person name="Copeland A."/>
            <person name="Coutinho P.M."/>
            <person name="de Vries R.P."/>
            <person name="Ferreira P."/>
            <person name="Findley K."/>
            <person name="Foster B."/>
            <person name="Gaskell J."/>
            <person name="Glotzer D."/>
            <person name="Gorecki P."/>
            <person name="Heitman J."/>
            <person name="Hesse C."/>
            <person name="Hori C."/>
            <person name="Igarashi K."/>
            <person name="Jurgens J.A."/>
            <person name="Kallen N."/>
            <person name="Kersten P."/>
            <person name="Kohler A."/>
            <person name="Kuees U."/>
            <person name="Kumar T.K.A."/>
            <person name="Kuo A."/>
            <person name="LaButti K."/>
            <person name="Larrondo L.F."/>
            <person name="Lindquist E."/>
            <person name="Ling A."/>
            <person name="Lombard V."/>
            <person name="Lucas S."/>
            <person name="Lundell T."/>
            <person name="Martin R."/>
            <person name="McLaughlin D.J."/>
            <person name="Morgenstern I."/>
            <person name="Morin E."/>
            <person name="Murat C."/>
            <person name="Nagy L.G."/>
            <person name="Nolan M."/>
            <person name="Ohm R.A."/>
            <person name="Patyshakuliyeva A."/>
            <person name="Rokas A."/>
            <person name="Ruiz-Duenas F.J."/>
            <person name="Sabat G."/>
            <person name="Salamov A."/>
            <person name="Samejima M."/>
            <person name="Schmutz J."/>
            <person name="Slot J.C."/>
            <person name="St John F."/>
            <person name="Stenlid J."/>
            <person name="Sun H."/>
            <person name="Sun S."/>
            <person name="Syed K."/>
            <person name="Tsang A."/>
            <person name="Wiebenga A."/>
            <person name="Young D."/>
            <person name="Pisabarro A."/>
            <person name="Eastwood D.C."/>
            <person name="Martin F."/>
            <person name="Cullen D."/>
            <person name="Grigoriev I.V."/>
            <person name="Hibbett D.S."/>
        </authorList>
    </citation>
    <scope>NUCLEOTIDE SEQUENCE [LARGE SCALE GENOMIC DNA]</scope>
    <source>
        <strain evidence="11 12">DJM-731 SS1</strain>
    </source>
</reference>
<dbReference type="RefSeq" id="XP_040626467.1">
    <property type="nucleotide sequence ID" value="XM_040773334.1"/>
</dbReference>
<evidence type="ECO:0000256" key="8">
    <source>
        <dbReference type="ARBA" id="ARBA00023033"/>
    </source>
</evidence>
<dbReference type="Proteomes" id="UP000030653">
    <property type="component" value="Unassembled WGS sequence"/>
</dbReference>
<gene>
    <name evidence="11" type="ORF">DACRYDRAFT_23666</name>
</gene>
<dbReference type="GO" id="GO:0005506">
    <property type="term" value="F:iron ion binding"/>
    <property type="evidence" value="ECO:0007669"/>
    <property type="project" value="InterPro"/>
</dbReference>
<dbReference type="OrthoDB" id="1470350at2759"/>
<keyword evidence="5 9" id="KW-0479">Metal-binding</keyword>
<dbReference type="InterPro" id="IPR036396">
    <property type="entry name" value="Cyt_P450_sf"/>
</dbReference>
<evidence type="ECO:0000313" key="12">
    <source>
        <dbReference type="Proteomes" id="UP000030653"/>
    </source>
</evidence>
<protein>
    <submittedName>
        <fullName evidence="11">Cytochrome P450</fullName>
    </submittedName>
</protein>
<evidence type="ECO:0000256" key="5">
    <source>
        <dbReference type="ARBA" id="ARBA00022723"/>
    </source>
</evidence>
<comment type="cofactor">
    <cofactor evidence="1 9">
        <name>heme</name>
        <dbReference type="ChEBI" id="CHEBI:30413"/>
    </cofactor>
</comment>
<keyword evidence="4 9" id="KW-0349">Heme</keyword>